<reference evidence="2 3" key="1">
    <citation type="submission" date="2011-02" db="EMBL/GenBank/DDBJ databases">
        <authorList>
            <person name="Muzny D."/>
            <person name="Qin X."/>
            <person name="Deng J."/>
            <person name="Jiang H."/>
            <person name="Liu Y."/>
            <person name="Qu J."/>
            <person name="Song X.-Z."/>
            <person name="Zhang L."/>
            <person name="Thornton R."/>
            <person name="Coyle M."/>
            <person name="Francisco L."/>
            <person name="Jackson L."/>
            <person name="Javaid M."/>
            <person name="Korchina V."/>
            <person name="Kovar C."/>
            <person name="Mata R."/>
            <person name="Mathew T."/>
            <person name="Ngo R."/>
            <person name="Nguyen L."/>
            <person name="Nguyen N."/>
            <person name="Okwuonu G."/>
            <person name="Ongeri F."/>
            <person name="Pham C."/>
            <person name="Simmons D."/>
            <person name="Wilczek-Boney K."/>
            <person name="Hale W."/>
            <person name="Jakkamsetti A."/>
            <person name="Pham P."/>
            <person name="Ruth R."/>
            <person name="San Lucas F."/>
            <person name="Warren J."/>
            <person name="Zhang J."/>
            <person name="Zhao Z."/>
            <person name="Zhou C."/>
            <person name="Zhu D."/>
            <person name="Lee S."/>
            <person name="Bess C."/>
            <person name="Blankenburg K."/>
            <person name="Forbes L."/>
            <person name="Fu Q."/>
            <person name="Gubbala S."/>
            <person name="Hirani K."/>
            <person name="Jayaseelan J.C."/>
            <person name="Lara F."/>
            <person name="Munidasa M."/>
            <person name="Palculict T."/>
            <person name="Patil S."/>
            <person name="Pu L.-L."/>
            <person name="Saada N."/>
            <person name="Tang L."/>
            <person name="Weissenberger G."/>
            <person name="Zhu Y."/>
            <person name="Hemphill L."/>
            <person name="Shang Y."/>
            <person name="Youmans B."/>
            <person name="Ayvaz T."/>
            <person name="Ross M."/>
            <person name="Santibanez J."/>
            <person name="Aqrawi P."/>
            <person name="Gross S."/>
            <person name="Joshi V."/>
            <person name="Fowler G."/>
            <person name="Nazareth L."/>
            <person name="Reid J."/>
            <person name="Worley K."/>
            <person name="Petrosino J."/>
            <person name="Highlander S."/>
            <person name="Gibbs R."/>
        </authorList>
    </citation>
    <scope>NUCLEOTIDE SEQUENCE [LARGE SCALE GENOMIC DNA]</scope>
    <source>
        <strain evidence="2 3">ATCC BAA-1200</strain>
    </source>
</reference>
<evidence type="ECO:0000313" key="2">
    <source>
        <dbReference type="EMBL" id="EGF07601.1"/>
    </source>
</evidence>
<evidence type="ECO:0000256" key="1">
    <source>
        <dbReference type="SAM" id="MobiDB-lite"/>
    </source>
</evidence>
<gene>
    <name evidence="2" type="ORF">HMPREF9123_2625</name>
</gene>
<dbReference type="EMBL" id="AFAY01000052">
    <property type="protein sequence ID" value="EGF07601.1"/>
    <property type="molecule type" value="Genomic_DNA"/>
</dbReference>
<proteinExistence type="predicted"/>
<sequence length="61" mass="7195">MFFRRPQRVKRPSENKFLNQGQHHEQTFFRRPQSPAAARPAACPVGLRQIPIPARRHHRQG</sequence>
<feature type="compositionally biased region" description="Basic residues" evidence="1">
    <location>
        <begin position="1"/>
        <end position="10"/>
    </location>
</feature>
<feature type="region of interest" description="Disordered" evidence="1">
    <location>
        <begin position="1"/>
        <end position="44"/>
    </location>
</feature>
<accession>F2BFW8</accession>
<name>F2BFW8_9NEIS</name>
<feature type="compositionally biased region" description="Low complexity" evidence="1">
    <location>
        <begin position="30"/>
        <end position="42"/>
    </location>
</feature>
<comment type="caution">
    <text evidence="2">The sequence shown here is derived from an EMBL/GenBank/DDBJ whole genome shotgun (WGS) entry which is preliminary data.</text>
</comment>
<dbReference type="AlphaFoldDB" id="F2BFW8"/>
<evidence type="ECO:0000313" key="3">
    <source>
        <dbReference type="Proteomes" id="UP000004105"/>
    </source>
</evidence>
<organism evidence="2 3">
    <name type="scientific">Neisseria bacilliformis ATCC BAA-1200</name>
    <dbReference type="NCBI Taxonomy" id="888742"/>
    <lineage>
        <taxon>Bacteria</taxon>
        <taxon>Pseudomonadati</taxon>
        <taxon>Pseudomonadota</taxon>
        <taxon>Betaproteobacteria</taxon>
        <taxon>Neisseriales</taxon>
        <taxon>Neisseriaceae</taxon>
        <taxon>Neisseria</taxon>
    </lineage>
</organism>
<dbReference type="Proteomes" id="UP000004105">
    <property type="component" value="Unassembled WGS sequence"/>
</dbReference>
<dbReference type="HOGENOM" id="CLU_2917830_0_0_4"/>
<keyword evidence="3" id="KW-1185">Reference proteome</keyword>
<protein>
    <submittedName>
        <fullName evidence="2">Anti-sigma-factor antagonist</fullName>
    </submittedName>
</protein>